<dbReference type="EMBL" id="JAGETQ010000162">
    <property type="protein sequence ID" value="MBO1916600.1"/>
    <property type="molecule type" value="Genomic_DNA"/>
</dbReference>
<accession>A0A939SR52</accession>
<sequence length="69" mass="7228">MESMMPVLRSALQESGIHLAQGSVGQDNLNQQSIALSKMHQNDGQIQATHPSVGAVGISEANATVSPKM</sequence>
<comment type="caution">
    <text evidence="1">The sequence shown here is derived from an EMBL/GenBank/DDBJ whole genome shotgun (WGS) entry which is preliminary data.</text>
</comment>
<name>A0A939SR52_PRORE</name>
<reference evidence="1" key="1">
    <citation type="submission" date="2021-03" db="EMBL/GenBank/DDBJ databases">
        <title>Molecular epidemiology and mechanisms of colistin and carbapenem resistance in Enterobacteriaceae from clinical isolates, the environment and porcine samples in Pretoria, South Africa.</title>
        <authorList>
            <person name="Bogoshi D."/>
            <person name="Mbelle N.M."/>
            <person name="Naidoo V."/>
            <person name="Osei Sekyere J."/>
        </authorList>
    </citation>
    <scope>NUCLEOTIDE SEQUENCE</scope>
    <source>
        <strain evidence="1">C052</strain>
    </source>
</reference>
<evidence type="ECO:0000313" key="2">
    <source>
        <dbReference type="Proteomes" id="UP000664477"/>
    </source>
</evidence>
<organism evidence="1 2">
    <name type="scientific">Providencia rettgeri</name>
    <dbReference type="NCBI Taxonomy" id="587"/>
    <lineage>
        <taxon>Bacteria</taxon>
        <taxon>Pseudomonadati</taxon>
        <taxon>Pseudomonadota</taxon>
        <taxon>Gammaproteobacteria</taxon>
        <taxon>Enterobacterales</taxon>
        <taxon>Morganellaceae</taxon>
        <taxon>Providencia</taxon>
    </lineage>
</organism>
<dbReference type="Proteomes" id="UP000664477">
    <property type="component" value="Unassembled WGS sequence"/>
</dbReference>
<dbReference type="AlphaFoldDB" id="A0A939SR52"/>
<proteinExistence type="predicted"/>
<evidence type="ECO:0000313" key="1">
    <source>
        <dbReference type="EMBL" id="MBO1916600.1"/>
    </source>
</evidence>
<gene>
    <name evidence="1" type="ORF">J4727_18165</name>
</gene>
<protein>
    <submittedName>
        <fullName evidence="1">Uncharacterized protein</fullName>
    </submittedName>
</protein>